<evidence type="ECO:0000313" key="3">
    <source>
        <dbReference type="Proteomes" id="UP000012073"/>
    </source>
</evidence>
<dbReference type="Pfam" id="PF14312">
    <property type="entry name" value="FG-GAP_2"/>
    <property type="match status" value="2"/>
</dbReference>
<dbReference type="PANTHER" id="PTHR36220">
    <property type="entry name" value="UNNAMED PRODUCT"/>
    <property type="match status" value="1"/>
</dbReference>
<reference evidence="3" key="1">
    <citation type="journal article" date="2013" name="Proc. Natl. Acad. Sci. U.S.A.">
        <title>Genome structure and metabolic features in the red seaweed Chondrus crispus shed light on evolution of the Archaeplastida.</title>
        <authorList>
            <person name="Collen J."/>
            <person name="Porcel B."/>
            <person name="Carre W."/>
            <person name="Ball S.G."/>
            <person name="Chaparro C."/>
            <person name="Tonon T."/>
            <person name="Barbeyron T."/>
            <person name="Michel G."/>
            <person name="Noel B."/>
            <person name="Valentin K."/>
            <person name="Elias M."/>
            <person name="Artiguenave F."/>
            <person name="Arun A."/>
            <person name="Aury J.M."/>
            <person name="Barbosa-Neto J.F."/>
            <person name="Bothwell J.H."/>
            <person name="Bouget F.Y."/>
            <person name="Brillet L."/>
            <person name="Cabello-Hurtado F."/>
            <person name="Capella-Gutierrez S."/>
            <person name="Charrier B."/>
            <person name="Cladiere L."/>
            <person name="Cock J.M."/>
            <person name="Coelho S.M."/>
            <person name="Colleoni C."/>
            <person name="Czjzek M."/>
            <person name="Da Silva C."/>
            <person name="Delage L."/>
            <person name="Denoeud F."/>
            <person name="Deschamps P."/>
            <person name="Dittami S.M."/>
            <person name="Gabaldon T."/>
            <person name="Gachon C.M."/>
            <person name="Groisillier A."/>
            <person name="Herve C."/>
            <person name="Jabbari K."/>
            <person name="Katinka M."/>
            <person name="Kloareg B."/>
            <person name="Kowalczyk N."/>
            <person name="Labadie K."/>
            <person name="Leblanc C."/>
            <person name="Lopez P.J."/>
            <person name="McLachlan D.H."/>
            <person name="Meslet-Cladiere L."/>
            <person name="Moustafa A."/>
            <person name="Nehr Z."/>
            <person name="Nyvall Collen P."/>
            <person name="Panaud O."/>
            <person name="Partensky F."/>
            <person name="Poulain J."/>
            <person name="Rensing S.A."/>
            <person name="Rousvoal S."/>
            <person name="Samson G."/>
            <person name="Symeonidi A."/>
            <person name="Weissenbach J."/>
            <person name="Zambounis A."/>
            <person name="Wincker P."/>
            <person name="Boyen C."/>
        </authorList>
    </citation>
    <scope>NUCLEOTIDE SEQUENCE [LARGE SCALE GENOMIC DNA]</scope>
    <source>
        <strain evidence="3">cv. Stackhouse</strain>
    </source>
</reference>
<keyword evidence="3" id="KW-1185">Reference proteome</keyword>
<dbReference type="EMBL" id="HG002232">
    <property type="protein sequence ID" value="CDF40710.1"/>
    <property type="molecule type" value="Genomic_DNA"/>
</dbReference>
<dbReference type="InterPro" id="IPR013517">
    <property type="entry name" value="FG-GAP"/>
</dbReference>
<evidence type="ECO:0000313" key="2">
    <source>
        <dbReference type="EMBL" id="CDF40710.1"/>
    </source>
</evidence>
<dbReference type="OrthoDB" id="4501at2759"/>
<organism evidence="2 3">
    <name type="scientific">Chondrus crispus</name>
    <name type="common">Carrageen Irish moss</name>
    <name type="synonym">Polymorpha crispa</name>
    <dbReference type="NCBI Taxonomy" id="2769"/>
    <lineage>
        <taxon>Eukaryota</taxon>
        <taxon>Rhodophyta</taxon>
        <taxon>Florideophyceae</taxon>
        <taxon>Rhodymeniophycidae</taxon>
        <taxon>Gigartinales</taxon>
        <taxon>Gigartinaceae</taxon>
        <taxon>Chondrus</taxon>
    </lineage>
</organism>
<dbReference type="RefSeq" id="XP_005711004.1">
    <property type="nucleotide sequence ID" value="XM_005710947.1"/>
</dbReference>
<accession>R7QTK6</accession>
<dbReference type="GeneID" id="17318721"/>
<dbReference type="KEGG" id="ccp:CHC_T00000855001"/>
<dbReference type="InterPro" id="IPR028994">
    <property type="entry name" value="Integrin_alpha_N"/>
</dbReference>
<keyword evidence="1" id="KW-0732">Signal</keyword>
<proteinExistence type="predicted"/>
<sequence>MAVGSTGFEEERGAVYVYTRPDVSTNWTFAQRLESPNAQQFGFFGFKIAMDSKGTKLVVGADGEADYRGAAYLFVRKEGKAGQPRFDHFQELVAGKRAMEDNFGGSVALSGDGKAVVVGAPGVNKGNGKDHGVMYMFEEVKGRRKSKWALAESIWLPHEHSQSGNFFAWTVDLSGNGERFVSTAPDSYGGAGLVTVGELEVMGKRAMDADDHLTDDVFNEEREEL</sequence>
<dbReference type="Gene3D" id="2.130.10.130">
    <property type="entry name" value="Integrin alpha, N-terminal"/>
    <property type="match status" value="1"/>
</dbReference>
<gene>
    <name evidence="2" type="ORF">CHC_T00000855001</name>
</gene>
<dbReference type="PANTHER" id="PTHR36220:SF1">
    <property type="entry name" value="GAMMA TUBULIN COMPLEX COMPONENT C-TERMINAL DOMAIN-CONTAINING PROTEIN"/>
    <property type="match status" value="1"/>
</dbReference>
<name>R7QTK6_CHOCR</name>
<evidence type="ECO:0000256" key="1">
    <source>
        <dbReference type="ARBA" id="ARBA00022729"/>
    </source>
</evidence>
<dbReference type="Gramene" id="CDF40710">
    <property type="protein sequence ID" value="CDF40710"/>
    <property type="gene ID" value="CHC_T00000855001"/>
</dbReference>
<dbReference type="Proteomes" id="UP000012073">
    <property type="component" value="Unassembled WGS sequence"/>
</dbReference>
<dbReference type="AlphaFoldDB" id="R7QTK6"/>
<protein>
    <submittedName>
        <fullName evidence="2">Uncharacterized protein</fullName>
    </submittedName>
</protein>